<name>A0A5E7SVF0_PSEFL</name>
<accession>A0A5E7SVF0</accession>
<sequence>MQWLIVRLRWLFKDKRSEWEVRREQEFIDAANKLKSLMVTERGGLFLNSEELRDQIEKSRETLKHLVDPAHRGRDEISLPANPVQLPEGTQHACFTQVITWRRLPSNAAIRYVCLQGLNAEKFTIAATDYFSSDEKLSNSKSFEDRIAQRIQTTDCADPLQWFDSLNEAIDAHDASI</sequence>
<dbReference type="Proteomes" id="UP000412311">
    <property type="component" value="Unassembled WGS sequence"/>
</dbReference>
<proteinExistence type="predicted"/>
<dbReference type="AlphaFoldDB" id="A0A5E7SVF0"/>
<dbReference type="RefSeq" id="WP_191622613.1">
    <property type="nucleotide sequence ID" value="NZ_CABVJG010000003.1"/>
</dbReference>
<organism evidence="1 2">
    <name type="scientific">Pseudomonas fluorescens</name>
    <dbReference type="NCBI Taxonomy" id="294"/>
    <lineage>
        <taxon>Bacteria</taxon>
        <taxon>Pseudomonadati</taxon>
        <taxon>Pseudomonadota</taxon>
        <taxon>Gammaproteobacteria</taxon>
        <taxon>Pseudomonadales</taxon>
        <taxon>Pseudomonadaceae</taxon>
        <taxon>Pseudomonas</taxon>
    </lineage>
</organism>
<protein>
    <submittedName>
        <fullName evidence="1">Uncharacterized protein</fullName>
    </submittedName>
</protein>
<gene>
    <name evidence="1" type="ORF">PS925_01334</name>
</gene>
<evidence type="ECO:0000313" key="1">
    <source>
        <dbReference type="EMBL" id="VVP90446.1"/>
    </source>
</evidence>
<reference evidence="1 2" key="1">
    <citation type="submission" date="2019-09" db="EMBL/GenBank/DDBJ databases">
        <authorList>
            <person name="Chandra G."/>
            <person name="Truman W A."/>
        </authorList>
    </citation>
    <scope>NUCLEOTIDE SEQUENCE [LARGE SCALE GENOMIC DNA]</scope>
    <source>
        <strain evidence="1">PS925</strain>
    </source>
</reference>
<evidence type="ECO:0000313" key="2">
    <source>
        <dbReference type="Proteomes" id="UP000412311"/>
    </source>
</evidence>
<dbReference type="EMBL" id="CABVJG010000003">
    <property type="protein sequence ID" value="VVP90446.1"/>
    <property type="molecule type" value="Genomic_DNA"/>
</dbReference>